<dbReference type="InterPro" id="IPR041652">
    <property type="entry name" value="DUF5616"/>
</dbReference>
<evidence type="ECO:0000313" key="3">
    <source>
        <dbReference type="EMBL" id="RLE49054.1"/>
    </source>
</evidence>
<protein>
    <recommendedName>
        <fullName evidence="5">DUF434 domain-containing protein</fullName>
    </recommendedName>
</protein>
<evidence type="ECO:0000313" key="4">
    <source>
        <dbReference type="Proteomes" id="UP000272051"/>
    </source>
</evidence>
<evidence type="ECO:0000259" key="2">
    <source>
        <dbReference type="Pfam" id="PF18481"/>
    </source>
</evidence>
<dbReference type="InterPro" id="IPR007368">
    <property type="entry name" value="DUF434"/>
</dbReference>
<evidence type="ECO:0008006" key="5">
    <source>
        <dbReference type="Google" id="ProtNLM"/>
    </source>
</evidence>
<dbReference type="AlphaFoldDB" id="A0A497ENS9"/>
<feature type="domain" description="DUF5616" evidence="2">
    <location>
        <begin position="66"/>
        <end position="200"/>
    </location>
</feature>
<comment type="caution">
    <text evidence="3">The sequence shown here is derived from an EMBL/GenBank/DDBJ whole genome shotgun (WGS) entry which is preliminary data.</text>
</comment>
<reference evidence="3 4" key="1">
    <citation type="submission" date="2018-06" db="EMBL/GenBank/DDBJ databases">
        <title>Extensive metabolic versatility and redundancy in microbially diverse, dynamic hydrothermal sediments.</title>
        <authorList>
            <person name="Dombrowski N."/>
            <person name="Teske A."/>
            <person name="Baker B.J."/>
        </authorList>
    </citation>
    <scope>NUCLEOTIDE SEQUENCE [LARGE SCALE GENOMIC DNA]</scope>
    <source>
        <strain evidence="3">B34_G17</strain>
    </source>
</reference>
<evidence type="ECO:0000259" key="1">
    <source>
        <dbReference type="Pfam" id="PF04256"/>
    </source>
</evidence>
<name>A0A497ENS9_9CREN</name>
<dbReference type="Proteomes" id="UP000272051">
    <property type="component" value="Unassembled WGS sequence"/>
</dbReference>
<dbReference type="Pfam" id="PF04256">
    <property type="entry name" value="DUF434"/>
    <property type="match status" value="1"/>
</dbReference>
<gene>
    <name evidence="3" type="ORF">DRJ33_08575</name>
</gene>
<organism evidence="3 4">
    <name type="scientific">Thermoproteota archaeon</name>
    <dbReference type="NCBI Taxonomy" id="2056631"/>
    <lineage>
        <taxon>Archaea</taxon>
        <taxon>Thermoproteota</taxon>
    </lineage>
</organism>
<dbReference type="EMBL" id="QMQX01000228">
    <property type="protein sequence ID" value="RLE49054.1"/>
    <property type="molecule type" value="Genomic_DNA"/>
</dbReference>
<accession>A0A497ENS9</accession>
<sequence length="214" mass="23950">MNDKLTKAAIDARYLLSRGYNREAVVRFVGDRYLLSREERLAIYRGIYDPITALIHRKKKVSKDFLAGRVLAVDGFNVLITVETALLKKPLLLCDDGFIRDVSAIHGCHVFSDVTYNALNVIARHVSELKLSSVLFFYDSPISHSGDIAKLTRETVTQYGVRCNAYAVKQVDSEVLKSGEVVASSDYAIISRANFVYDLGGEAIQQFKLILIKL</sequence>
<feature type="domain" description="DUF434" evidence="1">
    <location>
        <begin position="4"/>
        <end position="59"/>
    </location>
</feature>
<proteinExistence type="predicted"/>
<dbReference type="Pfam" id="PF18481">
    <property type="entry name" value="DUF5616"/>
    <property type="match status" value="1"/>
</dbReference>
<dbReference type="PANTHER" id="PTHR42252:SF1">
    <property type="entry name" value="DUF434 DOMAIN-CONTAINING PROTEIN"/>
    <property type="match status" value="1"/>
</dbReference>
<dbReference type="PANTHER" id="PTHR42252">
    <property type="entry name" value="DUF5616 DOMAIN-CONTAINING PROTEIN"/>
    <property type="match status" value="1"/>
</dbReference>